<keyword evidence="3" id="KW-1185">Reference proteome</keyword>
<reference evidence="2 3" key="1">
    <citation type="journal article" date="2019" name="Nat. Ecol. Evol.">
        <title>Megaphylogeny resolves global patterns of mushroom evolution.</title>
        <authorList>
            <person name="Varga T."/>
            <person name="Krizsan K."/>
            <person name="Foldi C."/>
            <person name="Dima B."/>
            <person name="Sanchez-Garcia M."/>
            <person name="Sanchez-Ramirez S."/>
            <person name="Szollosi G.J."/>
            <person name="Szarkandi J.G."/>
            <person name="Papp V."/>
            <person name="Albert L."/>
            <person name="Andreopoulos W."/>
            <person name="Angelini C."/>
            <person name="Antonin V."/>
            <person name="Barry K.W."/>
            <person name="Bougher N.L."/>
            <person name="Buchanan P."/>
            <person name="Buyck B."/>
            <person name="Bense V."/>
            <person name="Catcheside P."/>
            <person name="Chovatia M."/>
            <person name="Cooper J."/>
            <person name="Damon W."/>
            <person name="Desjardin D."/>
            <person name="Finy P."/>
            <person name="Geml J."/>
            <person name="Haridas S."/>
            <person name="Hughes K."/>
            <person name="Justo A."/>
            <person name="Karasinski D."/>
            <person name="Kautmanova I."/>
            <person name="Kiss B."/>
            <person name="Kocsube S."/>
            <person name="Kotiranta H."/>
            <person name="LaButti K.M."/>
            <person name="Lechner B.E."/>
            <person name="Liimatainen K."/>
            <person name="Lipzen A."/>
            <person name="Lukacs Z."/>
            <person name="Mihaltcheva S."/>
            <person name="Morgado L.N."/>
            <person name="Niskanen T."/>
            <person name="Noordeloos M.E."/>
            <person name="Ohm R.A."/>
            <person name="Ortiz-Santana B."/>
            <person name="Ovrebo C."/>
            <person name="Racz N."/>
            <person name="Riley R."/>
            <person name="Savchenko A."/>
            <person name="Shiryaev A."/>
            <person name="Soop K."/>
            <person name="Spirin V."/>
            <person name="Szebenyi C."/>
            <person name="Tomsovsky M."/>
            <person name="Tulloss R.E."/>
            <person name="Uehling J."/>
            <person name="Grigoriev I.V."/>
            <person name="Vagvolgyi C."/>
            <person name="Papp T."/>
            <person name="Martin F.M."/>
            <person name="Miettinen O."/>
            <person name="Hibbett D.S."/>
            <person name="Nagy L.G."/>
        </authorList>
    </citation>
    <scope>NUCLEOTIDE SEQUENCE [LARGE SCALE GENOMIC DNA]</scope>
    <source>
        <strain evidence="2 3">CBS 166.37</strain>
    </source>
</reference>
<dbReference type="OrthoDB" id="3066117at2759"/>
<dbReference type="EMBL" id="ML213640">
    <property type="protein sequence ID" value="TFK33872.1"/>
    <property type="molecule type" value="Genomic_DNA"/>
</dbReference>
<dbReference type="Proteomes" id="UP000308652">
    <property type="component" value="Unassembled WGS sequence"/>
</dbReference>
<feature type="compositionally biased region" description="Basic and acidic residues" evidence="1">
    <location>
        <begin position="26"/>
        <end position="38"/>
    </location>
</feature>
<protein>
    <submittedName>
        <fullName evidence="2">Uncharacterized protein</fullName>
    </submittedName>
</protein>
<evidence type="ECO:0000256" key="1">
    <source>
        <dbReference type="SAM" id="MobiDB-lite"/>
    </source>
</evidence>
<feature type="compositionally biased region" description="Low complexity" evidence="1">
    <location>
        <begin position="102"/>
        <end position="112"/>
    </location>
</feature>
<evidence type="ECO:0000313" key="3">
    <source>
        <dbReference type="Proteomes" id="UP000308652"/>
    </source>
</evidence>
<name>A0A5C3LMF2_9AGAR</name>
<feature type="compositionally biased region" description="Basic residues" evidence="1">
    <location>
        <begin position="70"/>
        <end position="84"/>
    </location>
</feature>
<feature type="region of interest" description="Disordered" evidence="1">
    <location>
        <begin position="25"/>
        <end position="196"/>
    </location>
</feature>
<proteinExistence type="predicted"/>
<organism evidence="2 3">
    <name type="scientific">Crucibulum laeve</name>
    <dbReference type="NCBI Taxonomy" id="68775"/>
    <lineage>
        <taxon>Eukaryota</taxon>
        <taxon>Fungi</taxon>
        <taxon>Dikarya</taxon>
        <taxon>Basidiomycota</taxon>
        <taxon>Agaricomycotina</taxon>
        <taxon>Agaricomycetes</taxon>
        <taxon>Agaricomycetidae</taxon>
        <taxon>Agaricales</taxon>
        <taxon>Agaricineae</taxon>
        <taxon>Nidulariaceae</taxon>
        <taxon>Crucibulum</taxon>
    </lineage>
</organism>
<feature type="compositionally biased region" description="Polar residues" evidence="1">
    <location>
        <begin position="120"/>
        <end position="136"/>
    </location>
</feature>
<dbReference type="AlphaFoldDB" id="A0A5C3LMF2"/>
<sequence length="196" mass="21665">MSAQCALKPDGQLKDANDIKFFLSESDERPIEKPDLRRGSRVKKTQKLTESLAKEHLNEFGQPLKAKSSVSHHQRRPKTAKKPKLASTLEETLSNLNDSDFEIISSDESSSSDSEEDIVLSNTEIAQSLSSKTIPTTGRGSGKRKRKQSRPVVEEVEDEDSARKISERSLSPSSSFVIEDAHLVNDSSSGKTKKIP</sequence>
<accession>A0A5C3LMF2</accession>
<evidence type="ECO:0000313" key="2">
    <source>
        <dbReference type="EMBL" id="TFK33872.1"/>
    </source>
</evidence>
<gene>
    <name evidence="2" type="ORF">BDQ12DRAFT_727398</name>
</gene>